<reference evidence="3" key="1">
    <citation type="submission" date="2022-04" db="EMBL/GenBank/DDBJ databases">
        <title>Roseomonas acroporae sp. nov., isolated from coral Acropora digitifera.</title>
        <authorList>
            <person name="Sun H."/>
        </authorList>
    </citation>
    <scope>NUCLEOTIDE SEQUENCE</scope>
    <source>
        <strain evidence="3">NAR14</strain>
    </source>
</reference>
<dbReference type="SUPFAM" id="SSF63829">
    <property type="entry name" value="Calcium-dependent phosphotriesterase"/>
    <property type="match status" value="1"/>
</dbReference>
<dbReference type="GO" id="GO:0005576">
    <property type="term" value="C:extracellular region"/>
    <property type="evidence" value="ECO:0007669"/>
    <property type="project" value="UniProtKB-SubCell"/>
</dbReference>
<organism evidence="3 4">
    <name type="scientific">Roseomonas acroporae</name>
    <dbReference type="NCBI Taxonomy" id="2937791"/>
    <lineage>
        <taxon>Bacteria</taxon>
        <taxon>Pseudomonadati</taxon>
        <taxon>Pseudomonadota</taxon>
        <taxon>Alphaproteobacteria</taxon>
        <taxon>Acetobacterales</taxon>
        <taxon>Roseomonadaceae</taxon>
        <taxon>Roseomonas</taxon>
    </lineage>
</organism>
<comment type="subcellular location">
    <subcellularLocation>
        <location evidence="1">Secreted</location>
    </subcellularLocation>
</comment>
<protein>
    <submittedName>
        <fullName evidence="3">SMP-30/gluconolactonase/LRE family protein</fullName>
    </submittedName>
</protein>
<dbReference type="InterPro" id="IPR011042">
    <property type="entry name" value="6-blade_b-propeller_TolB-like"/>
</dbReference>
<accession>A0A9X1Y6W3</accession>
<keyword evidence="2" id="KW-0964">Secreted</keyword>
<gene>
    <name evidence="3" type="ORF">M0638_09475</name>
</gene>
<evidence type="ECO:0000313" key="4">
    <source>
        <dbReference type="Proteomes" id="UP001139516"/>
    </source>
</evidence>
<keyword evidence="4" id="KW-1185">Reference proteome</keyword>
<dbReference type="InterPro" id="IPR017996">
    <property type="entry name" value="MRJP/yellow-related"/>
</dbReference>
<dbReference type="RefSeq" id="WP_248666730.1">
    <property type="nucleotide sequence ID" value="NZ_JALPRX010000035.1"/>
</dbReference>
<name>A0A9X1Y6W3_9PROT</name>
<dbReference type="Proteomes" id="UP001139516">
    <property type="component" value="Unassembled WGS sequence"/>
</dbReference>
<dbReference type="Gene3D" id="2.120.10.30">
    <property type="entry name" value="TolB, C-terminal domain"/>
    <property type="match status" value="1"/>
</dbReference>
<comment type="caution">
    <text evidence="3">The sequence shown here is derived from an EMBL/GenBank/DDBJ whole genome shotgun (WGS) entry which is preliminary data.</text>
</comment>
<evidence type="ECO:0000256" key="1">
    <source>
        <dbReference type="ARBA" id="ARBA00004613"/>
    </source>
</evidence>
<proteinExistence type="predicted"/>
<evidence type="ECO:0000313" key="3">
    <source>
        <dbReference type="EMBL" id="MCK8784611.1"/>
    </source>
</evidence>
<sequence>MTGPDRRGLILGGLLGGLAGGAAPGLGGRAMAQQPGRLPGPLEEMAHSDNILWNGVTLTPQGRIFVALPNWIGPAAGAGEVGRDGALRPFPGNGWNRWAPGGDPAKALVSVNAVRVNPAGDELWVVDSGAPLGGQRLPGGSKLVVFDIASGEAKAVHSLDQVLDDPRAAPNDIRFHGGHAYVSESGVGSIVMLDLASGRLRRLLVRHPLLVMDPQRTVQIDGRVVRTASGAPFGTNANQLEVSPDGRWFYIQPLNGGMARIETRYLTDPAVEPGQLAEQLRPWVDTPALSGSAIDADGNLYLNAVNDRSIRRVSPEGRMETIFVDPRLRWADAPWLTLDGWLWLPIAQLGWTPMLNGGESRLEWPTRLYRLRVRGA</sequence>
<evidence type="ECO:0000256" key="2">
    <source>
        <dbReference type="ARBA" id="ARBA00022525"/>
    </source>
</evidence>
<dbReference type="AlphaFoldDB" id="A0A9X1Y6W3"/>
<dbReference type="EMBL" id="JALPRX010000035">
    <property type="protein sequence ID" value="MCK8784611.1"/>
    <property type="molecule type" value="Genomic_DNA"/>
</dbReference>
<dbReference type="PANTHER" id="PTHR10009">
    <property type="entry name" value="PROTEIN YELLOW-RELATED"/>
    <property type="match status" value="1"/>
</dbReference>
<dbReference type="PANTHER" id="PTHR10009:SF18">
    <property type="entry name" value="PROTEIN YELLOW-LIKE PROTEIN"/>
    <property type="match status" value="1"/>
</dbReference>
<dbReference type="PROSITE" id="PS51318">
    <property type="entry name" value="TAT"/>
    <property type="match status" value="1"/>
</dbReference>
<dbReference type="Pfam" id="PF03022">
    <property type="entry name" value="MRJP"/>
    <property type="match status" value="1"/>
</dbReference>
<dbReference type="InterPro" id="IPR006311">
    <property type="entry name" value="TAT_signal"/>
</dbReference>